<keyword evidence="4" id="KW-0769">Symport</keyword>
<feature type="transmembrane region" description="Helical" evidence="8">
    <location>
        <begin position="806"/>
        <end position="826"/>
    </location>
</feature>
<feature type="transmembrane region" description="Helical" evidence="8">
    <location>
        <begin position="846"/>
        <end position="869"/>
    </location>
</feature>
<feature type="transmembrane region" description="Helical" evidence="8">
    <location>
        <begin position="716"/>
        <end position="738"/>
    </location>
</feature>
<evidence type="ECO:0000256" key="1">
    <source>
        <dbReference type="ARBA" id="ARBA00004141"/>
    </source>
</evidence>
<keyword evidence="2" id="KW-0813">Transport</keyword>
<dbReference type="PANTHER" id="PTHR11616">
    <property type="entry name" value="SODIUM/CHLORIDE DEPENDENT TRANSPORTER"/>
    <property type="match status" value="1"/>
</dbReference>
<feature type="transmembrane region" description="Helical" evidence="8">
    <location>
        <begin position="474"/>
        <end position="498"/>
    </location>
</feature>
<evidence type="ECO:0000313" key="10">
    <source>
        <dbReference type="Proteomes" id="UP000031036"/>
    </source>
</evidence>
<dbReference type="OMA" id="YGIMFAP"/>
<feature type="transmembrane region" description="Helical" evidence="8">
    <location>
        <begin position="30"/>
        <end position="50"/>
    </location>
</feature>
<feature type="disulfide bond" evidence="7">
    <location>
        <begin position="112"/>
        <end position="121"/>
    </location>
</feature>
<dbReference type="PROSITE" id="PS50267">
    <property type="entry name" value="NA_NEUROTRAN_SYMP_3"/>
    <property type="match status" value="1"/>
</dbReference>
<keyword evidence="10" id="KW-1185">Reference proteome</keyword>
<dbReference type="AlphaFoldDB" id="A0A0B2V9U1"/>
<evidence type="ECO:0000313" key="9">
    <source>
        <dbReference type="EMBL" id="KHN78283.1"/>
    </source>
</evidence>
<dbReference type="InterPro" id="IPR037272">
    <property type="entry name" value="SNS_sf"/>
</dbReference>
<feature type="transmembrane region" description="Helical" evidence="8">
    <location>
        <begin position="430"/>
        <end position="454"/>
    </location>
</feature>
<evidence type="ECO:0000256" key="8">
    <source>
        <dbReference type="SAM" id="Phobius"/>
    </source>
</evidence>
<dbReference type="SUPFAM" id="SSF161070">
    <property type="entry name" value="SNF-like"/>
    <property type="match status" value="1"/>
</dbReference>
<sequence length="980" mass="110249">MLVSSDALDAYSIAALAGAPVAHLLSQSLLAWPVIFILFTLPAFTLLINLGHVSGAGPVLTFARIAPIASGVGWALTWLAGERLFVQSLIAAQNFLYLIYSLRTRLHWALDCDHSYNNNLCVDFLRQNVSHGEAQHQPDNNWPAQQFNRFGVRGVPLERDVSVWTPNAWYFGEPSIINKFSIDVPPLPLTISHLLIWLALFLIVHKFGTNPGWFLIRFCLLFPLGLFTVLLVGLSIFGFSFYNEVEKEIRPDLVEKYPFEYFSEIHGFYRTTIVLMDYSSAFTGIIIFASSKIRSGNMPMSALALLTAQVLAPTFLYVLRHGCDGHLALVQPAYESYTATDATFSFDTAAVCFATTSGGPLWAVLYYTANLLYACIGPMAVLLLFINNSFHEQFPFLENFTSHILAVICTVFALTGLLLCMPMGTCFETLLQYVSQCTITQLFAFIVVLFIYGWHNLDADVHLQLSSGDTSSPLLFFPLGPTSPLFTVLLFTSVPALLATKFASVFDLLMGGMDIVKHVDYGTAFISKSLTLNRIIGYCLMLAPSFIIIAFAFFAFYRNAIVFKMPWGAVLDATADWNWHASLRQPTTLKTAPLSHRIFTSLTSISYRTVLFGIFIVEIFVGITLLVLFFTNAVVAQLQSHGESGSANNYRTVMFLIFLTFHILSLFEIRWALKRWDHSSRLNMYIGVATMEIAFLNGYMWMFALDHSWGPNFIPFLVIFVNTAVRGTILAIVIAIRWSMAELSHPTRTRDATEIYDATADLDADVDREDDAPIIYEMRRDPTTLKTAPLSHRIFTSLTSISYRTVLFGIFIVEIFVGITLLVLFFTNAVVAQLQSHGESGSANNYRTVMFLIFLTFHILSLFEIRWALKRWDHSSRLNMYIGVATMEIAFLNGYMWMFALDHSWGPNFIPFLVIFVNTAVRGTILAIVIAIRWSMAELSHPTRTRDATEIYDATADLDADVDREDDAPIIYEMRRDVFS</sequence>
<dbReference type="GO" id="GO:0005886">
    <property type="term" value="C:plasma membrane"/>
    <property type="evidence" value="ECO:0007669"/>
    <property type="project" value="TreeGrafter"/>
</dbReference>
<keyword evidence="3 8" id="KW-0812">Transmembrane</keyword>
<feature type="transmembrane region" description="Helical" evidence="8">
    <location>
        <begin position="371"/>
        <end position="390"/>
    </location>
</feature>
<feature type="transmembrane region" description="Helical" evidence="8">
    <location>
        <begin position="268"/>
        <end position="289"/>
    </location>
</feature>
<comment type="subcellular location">
    <subcellularLocation>
        <location evidence="1">Membrane</location>
        <topology evidence="1">Multi-pass membrane protein</topology>
    </subcellularLocation>
</comment>
<keyword evidence="5 8" id="KW-1133">Transmembrane helix</keyword>
<evidence type="ECO:0000256" key="5">
    <source>
        <dbReference type="ARBA" id="ARBA00022989"/>
    </source>
</evidence>
<dbReference type="EMBL" id="JPKZ01002138">
    <property type="protein sequence ID" value="KHN78283.1"/>
    <property type="molecule type" value="Genomic_DNA"/>
</dbReference>
<proteinExistence type="predicted"/>
<feature type="transmembrane region" description="Helical" evidence="8">
    <location>
        <begin position="535"/>
        <end position="557"/>
    </location>
</feature>
<feature type="transmembrane region" description="Helical" evidence="8">
    <location>
        <begin position="301"/>
        <end position="319"/>
    </location>
</feature>
<keyword evidence="6 8" id="KW-0472">Membrane</keyword>
<reference evidence="9 10" key="1">
    <citation type="submission" date="2014-11" db="EMBL/GenBank/DDBJ databases">
        <title>Genetic blueprint of the zoonotic pathogen Toxocara canis.</title>
        <authorList>
            <person name="Zhu X.-Q."/>
            <person name="Korhonen P.K."/>
            <person name="Cai H."/>
            <person name="Young N.D."/>
            <person name="Nejsum P."/>
            <person name="von Samson-Himmelstjerna G."/>
            <person name="Boag P.R."/>
            <person name="Tan P."/>
            <person name="Li Q."/>
            <person name="Min J."/>
            <person name="Yang Y."/>
            <person name="Wang X."/>
            <person name="Fang X."/>
            <person name="Hall R.S."/>
            <person name="Hofmann A."/>
            <person name="Sternberg P.W."/>
            <person name="Jex A.R."/>
            <person name="Gasser R.B."/>
        </authorList>
    </citation>
    <scope>NUCLEOTIDE SEQUENCE [LARGE SCALE GENOMIC DNA]</scope>
    <source>
        <strain evidence="9">PN_DK_2014</strain>
    </source>
</reference>
<feature type="transmembrane region" description="Helical" evidence="8">
    <location>
        <begin position="189"/>
        <end position="208"/>
    </location>
</feature>
<evidence type="ECO:0000256" key="7">
    <source>
        <dbReference type="PIRSR" id="PIRSR600175-2"/>
    </source>
</evidence>
<keyword evidence="7" id="KW-1015">Disulfide bond</keyword>
<dbReference type="OrthoDB" id="5846215at2759"/>
<protein>
    <submittedName>
        <fullName evidence="9">Sodium-and chloride-dependent GABA transporter 3</fullName>
    </submittedName>
</protein>
<accession>A0A0B2V9U1</accession>
<evidence type="ECO:0000256" key="6">
    <source>
        <dbReference type="ARBA" id="ARBA00023136"/>
    </source>
</evidence>
<dbReference type="InterPro" id="IPR000175">
    <property type="entry name" value="Na/ntran_symport"/>
</dbReference>
<feature type="transmembrane region" description="Helical" evidence="8">
    <location>
        <begin position="402"/>
        <end position="424"/>
    </location>
</feature>
<comment type="caution">
    <text evidence="9">The sequence shown here is derived from an EMBL/GenBank/DDBJ whole genome shotgun (WGS) entry which is preliminary data.</text>
</comment>
<feature type="transmembrane region" description="Helical" evidence="8">
    <location>
        <begin position="685"/>
        <end position="704"/>
    </location>
</feature>
<evidence type="ECO:0000256" key="3">
    <source>
        <dbReference type="ARBA" id="ARBA00022692"/>
    </source>
</evidence>
<dbReference type="GO" id="GO:0015375">
    <property type="term" value="F:glycine:sodium symporter activity"/>
    <property type="evidence" value="ECO:0007669"/>
    <property type="project" value="TreeGrafter"/>
</dbReference>
<dbReference type="Proteomes" id="UP000031036">
    <property type="component" value="Unassembled WGS sequence"/>
</dbReference>
<name>A0A0B2V9U1_TOXCA</name>
<feature type="transmembrane region" description="Helical" evidence="8">
    <location>
        <begin position="62"/>
        <end position="80"/>
    </location>
</feature>
<dbReference type="Pfam" id="PF00209">
    <property type="entry name" value="SNF"/>
    <property type="match status" value="1"/>
</dbReference>
<feature type="transmembrane region" description="Helical" evidence="8">
    <location>
        <begin position="220"/>
        <end position="242"/>
    </location>
</feature>
<evidence type="ECO:0000256" key="4">
    <source>
        <dbReference type="ARBA" id="ARBA00022847"/>
    </source>
</evidence>
<evidence type="ECO:0000256" key="2">
    <source>
        <dbReference type="ARBA" id="ARBA00022448"/>
    </source>
</evidence>
<feature type="transmembrane region" description="Helical" evidence="8">
    <location>
        <begin position="650"/>
        <end position="673"/>
    </location>
</feature>
<feature type="transmembrane region" description="Helical" evidence="8">
    <location>
        <begin position="912"/>
        <end position="934"/>
    </location>
</feature>
<dbReference type="PANTHER" id="PTHR11616:SF240">
    <property type="entry name" value="BLOATED TUBULES, ISOFORM B-RELATED"/>
    <property type="match status" value="1"/>
</dbReference>
<feature type="transmembrane region" description="Helical" evidence="8">
    <location>
        <begin position="610"/>
        <end position="630"/>
    </location>
</feature>
<organism evidence="9 10">
    <name type="scientific">Toxocara canis</name>
    <name type="common">Canine roundworm</name>
    <dbReference type="NCBI Taxonomy" id="6265"/>
    <lineage>
        <taxon>Eukaryota</taxon>
        <taxon>Metazoa</taxon>
        <taxon>Ecdysozoa</taxon>
        <taxon>Nematoda</taxon>
        <taxon>Chromadorea</taxon>
        <taxon>Rhabditida</taxon>
        <taxon>Spirurina</taxon>
        <taxon>Ascaridomorpha</taxon>
        <taxon>Ascaridoidea</taxon>
        <taxon>Toxocaridae</taxon>
        <taxon>Toxocara</taxon>
    </lineage>
</organism>
<gene>
    <name evidence="9" type="primary">SLC6A11</name>
    <name evidence="9" type="ORF">Tcan_09073</name>
</gene>
<feature type="transmembrane region" description="Helical" evidence="8">
    <location>
        <begin position="881"/>
        <end position="900"/>
    </location>
</feature>